<gene>
    <name evidence="1" type="ORF">ANN_03903</name>
</gene>
<dbReference type="Proteomes" id="UP001148838">
    <property type="component" value="Unassembled WGS sequence"/>
</dbReference>
<protein>
    <submittedName>
        <fullName evidence="1">Uncharacterized protein</fullName>
    </submittedName>
</protein>
<reference evidence="1 2" key="1">
    <citation type="journal article" date="2022" name="Allergy">
        <title>Genome assembly and annotation of Periplaneta americana reveal a comprehensive cockroach allergen profile.</title>
        <authorList>
            <person name="Wang L."/>
            <person name="Xiong Q."/>
            <person name="Saelim N."/>
            <person name="Wang L."/>
            <person name="Nong W."/>
            <person name="Wan A.T."/>
            <person name="Shi M."/>
            <person name="Liu X."/>
            <person name="Cao Q."/>
            <person name="Hui J.H.L."/>
            <person name="Sookrung N."/>
            <person name="Leung T.F."/>
            <person name="Tungtrongchitr A."/>
            <person name="Tsui S.K.W."/>
        </authorList>
    </citation>
    <scope>NUCLEOTIDE SEQUENCE [LARGE SCALE GENOMIC DNA]</scope>
    <source>
        <strain evidence="1">PWHHKU_190912</strain>
    </source>
</reference>
<proteinExistence type="predicted"/>
<evidence type="ECO:0000313" key="2">
    <source>
        <dbReference type="Proteomes" id="UP001148838"/>
    </source>
</evidence>
<evidence type="ECO:0000313" key="1">
    <source>
        <dbReference type="EMBL" id="KAJ4442317.1"/>
    </source>
</evidence>
<organism evidence="1 2">
    <name type="scientific">Periplaneta americana</name>
    <name type="common">American cockroach</name>
    <name type="synonym">Blatta americana</name>
    <dbReference type="NCBI Taxonomy" id="6978"/>
    <lineage>
        <taxon>Eukaryota</taxon>
        <taxon>Metazoa</taxon>
        <taxon>Ecdysozoa</taxon>
        <taxon>Arthropoda</taxon>
        <taxon>Hexapoda</taxon>
        <taxon>Insecta</taxon>
        <taxon>Pterygota</taxon>
        <taxon>Neoptera</taxon>
        <taxon>Polyneoptera</taxon>
        <taxon>Dictyoptera</taxon>
        <taxon>Blattodea</taxon>
        <taxon>Blattoidea</taxon>
        <taxon>Blattidae</taxon>
        <taxon>Blattinae</taxon>
        <taxon>Periplaneta</taxon>
    </lineage>
</organism>
<comment type="caution">
    <text evidence="1">The sequence shown here is derived from an EMBL/GenBank/DDBJ whole genome shotgun (WGS) entry which is preliminary data.</text>
</comment>
<name>A0ABQ8T735_PERAM</name>
<keyword evidence="2" id="KW-1185">Reference proteome</keyword>
<accession>A0ABQ8T735</accession>
<dbReference type="EMBL" id="JAJSOF020000013">
    <property type="protein sequence ID" value="KAJ4442317.1"/>
    <property type="molecule type" value="Genomic_DNA"/>
</dbReference>
<sequence>MSSELDITASHRFMGRYRGVMFVRSIGQASHSNVKTSKFDGTSWTIFHRQFEAAAHNWWTPAEKTTQLLTALQGQASEILHSVSEDGAAAETMAALRDIMSRQANEEKIIDTRAQESVAYRKNGTEVHSASYKLSTVSFPGVKGGQSVVPTTPPHSSAEVMESMGFTSMPPSAFMALVMDVIKMEPDIDPLAKETDVEEEKSLLQHWFTLKIRTCFRKIRFSDKVKLRKYLRKKKNEYGMLLRNNRHHKARTGIAVVLKRCGWEVYEEIHCVSSLDSNRRAVFLGKDKSKCGNIPLLSKHHCLFRNLLNSRGPKRGDEESGFD</sequence>